<dbReference type="GO" id="GO:0003676">
    <property type="term" value="F:nucleic acid binding"/>
    <property type="evidence" value="ECO:0007669"/>
    <property type="project" value="InterPro"/>
</dbReference>
<dbReference type="GO" id="GO:0004523">
    <property type="term" value="F:RNA-DNA hybrid ribonuclease activity"/>
    <property type="evidence" value="ECO:0007669"/>
    <property type="project" value="UniProtKB-EC"/>
</dbReference>
<dbReference type="InterPro" id="IPR012337">
    <property type="entry name" value="RNaseH-like_sf"/>
</dbReference>
<dbReference type="PANTHER" id="PTHR10642:SF26">
    <property type="entry name" value="RIBONUCLEASE H1"/>
    <property type="match status" value="1"/>
</dbReference>
<dbReference type="Pfam" id="PF01693">
    <property type="entry name" value="Cauli_VI"/>
    <property type="match status" value="1"/>
</dbReference>
<dbReference type="GO" id="GO:0043137">
    <property type="term" value="P:DNA replication, removal of RNA primer"/>
    <property type="evidence" value="ECO:0007669"/>
    <property type="project" value="TreeGrafter"/>
</dbReference>
<dbReference type="SUPFAM" id="SSF55658">
    <property type="entry name" value="L9 N-domain-like"/>
    <property type="match status" value="1"/>
</dbReference>
<dbReference type="EMBL" id="OW659496">
    <property type="protein sequence ID" value="CAH2762027.1"/>
    <property type="molecule type" value="Genomic_DNA"/>
</dbReference>
<keyword evidence="5" id="KW-0479">Metal-binding</keyword>
<proteinExistence type="inferred from homology"/>
<dbReference type="EC" id="3.1.26.4" evidence="3"/>
<dbReference type="Gene3D" id="3.40.970.10">
    <property type="entry name" value="Ribonuclease H1, N-terminal domain"/>
    <property type="match status" value="1"/>
</dbReference>
<evidence type="ECO:0000313" key="9">
    <source>
        <dbReference type="EMBL" id="CAH2762027.1"/>
    </source>
</evidence>
<dbReference type="InterPro" id="IPR009027">
    <property type="entry name" value="Ribosomal_bL9/RNase_H1_N"/>
</dbReference>
<gene>
    <name evidence="10" type="primary">rnhA</name>
    <name evidence="10" type="ORF">ERYAMS2_01008</name>
    <name evidence="9" type="ORF">ERYAMS_00715</name>
</gene>
<evidence type="ECO:0000256" key="2">
    <source>
        <dbReference type="ARBA" id="ARBA00005300"/>
    </source>
</evidence>
<accession>A0AAU9VJP7</accession>
<dbReference type="GO" id="GO:0046872">
    <property type="term" value="F:metal ion binding"/>
    <property type="evidence" value="ECO:0007669"/>
    <property type="project" value="UniProtKB-KW"/>
</dbReference>
<dbReference type="InterPro" id="IPR036397">
    <property type="entry name" value="RNaseH_sf"/>
</dbReference>
<dbReference type="PANTHER" id="PTHR10642">
    <property type="entry name" value="RIBONUCLEASE H1"/>
    <property type="match status" value="1"/>
</dbReference>
<dbReference type="InterPro" id="IPR002156">
    <property type="entry name" value="RNaseH_domain"/>
</dbReference>
<dbReference type="PROSITE" id="PS50879">
    <property type="entry name" value="RNASE_H_1"/>
    <property type="match status" value="1"/>
</dbReference>
<dbReference type="Proteomes" id="UP001154111">
    <property type="component" value="Chromosome"/>
</dbReference>
<dbReference type="SUPFAM" id="SSF53098">
    <property type="entry name" value="Ribonuclease H-like"/>
    <property type="match status" value="1"/>
</dbReference>
<reference evidence="10" key="1">
    <citation type="submission" date="2022-04" db="EMBL/GenBank/DDBJ databases">
        <authorList>
            <person name="Forde T."/>
        </authorList>
    </citation>
    <scope>NUCLEOTIDE SEQUENCE</scope>
    <source>
        <strain evidence="10">A18Y016a</strain>
        <strain evidence="9">A18Y020d</strain>
    </source>
</reference>
<protein>
    <recommendedName>
        <fullName evidence="3">ribonuclease H</fullName>
        <ecNumber evidence="3">3.1.26.4</ecNumber>
    </recommendedName>
</protein>
<name>A0AAU9VJP7_9FIRM</name>
<dbReference type="CDD" id="cd09277">
    <property type="entry name" value="RNase_HI_bacteria_like"/>
    <property type="match status" value="1"/>
</dbReference>
<evidence type="ECO:0000313" key="10">
    <source>
        <dbReference type="EMBL" id="CAH2762040.1"/>
    </source>
</evidence>
<organism evidence="10 12">
    <name type="scientific">Erysipelothrix amsterdamensis</name>
    <dbReference type="NCBI Taxonomy" id="2929157"/>
    <lineage>
        <taxon>Bacteria</taxon>
        <taxon>Bacillati</taxon>
        <taxon>Bacillota</taxon>
        <taxon>Erysipelotrichia</taxon>
        <taxon>Erysipelotrichales</taxon>
        <taxon>Erysipelotrichaceae</taxon>
        <taxon>Erysipelothrix</taxon>
    </lineage>
</organism>
<keyword evidence="4" id="KW-0540">Nuclease</keyword>
<dbReference type="Pfam" id="PF00075">
    <property type="entry name" value="RNase_H"/>
    <property type="match status" value="1"/>
</dbReference>
<dbReference type="AlphaFoldDB" id="A0AAU9VJP7"/>
<evidence type="ECO:0000256" key="3">
    <source>
        <dbReference type="ARBA" id="ARBA00012180"/>
    </source>
</evidence>
<dbReference type="InterPro" id="IPR011320">
    <property type="entry name" value="RNase_H1_N"/>
</dbReference>
<dbReference type="Gene3D" id="3.30.420.10">
    <property type="entry name" value="Ribonuclease H-like superfamily/Ribonuclease H"/>
    <property type="match status" value="1"/>
</dbReference>
<evidence type="ECO:0000313" key="11">
    <source>
        <dbReference type="Proteomes" id="UP001154095"/>
    </source>
</evidence>
<evidence type="ECO:0000313" key="12">
    <source>
        <dbReference type="Proteomes" id="UP001154111"/>
    </source>
</evidence>
<dbReference type="InterPro" id="IPR050092">
    <property type="entry name" value="RNase_H"/>
</dbReference>
<evidence type="ECO:0000256" key="6">
    <source>
        <dbReference type="ARBA" id="ARBA00022759"/>
    </source>
</evidence>
<sequence length="473" mass="53818">MAKKYYAVGVGRETGVFETWHECQEMTNKYKGSKFRVFESEEEAQGYVNSFANIDGESTEPLDYDLLVSKCLENGSVVAFTDGSYSGKTEEAGYGIYILTNEYDPIEISDKVYTEKFQSTNNIGPEIFAVLNALQWAASNEYKKITIFHDLQLIGQWADGSYKAKSEIGILFLRELNEKYKTLLDVDFVWVRGHSGNKYNEKADRLAADAVKNRKPVGKYGPNSFYGTGVSKKSVMEIIETFKEKKDIKFDESAVPGGHKYQFLKNKEKLTVTFFDRKEAIWLQGKVNSLFSEFLSYYTENISMFEMVKAYSDAYKVSIKAKEVNEFITSLNLPSNYPKAAITLLQQSFLMRNLNRDEYDYSHYTSPAYRALEGHLKYLCNEAGFAVNRSNMGGQFNNNPNGDGTKVLSNRILKSHHLSGTIENVYNLVYSKRHPVSHFGDILVEGFEDTLLIPDLAEAHARIDEVFKLIVFS</sequence>
<dbReference type="Proteomes" id="UP001154095">
    <property type="component" value="Chromosome"/>
</dbReference>
<keyword evidence="11" id="KW-1185">Reference proteome</keyword>
<dbReference type="EMBL" id="OW659477">
    <property type="protein sequence ID" value="CAH2762040.1"/>
    <property type="molecule type" value="Genomic_DNA"/>
</dbReference>
<evidence type="ECO:0000256" key="5">
    <source>
        <dbReference type="ARBA" id="ARBA00022723"/>
    </source>
</evidence>
<dbReference type="InterPro" id="IPR037056">
    <property type="entry name" value="RNase_H1_N_sf"/>
</dbReference>
<dbReference type="InterPro" id="IPR043994">
    <property type="entry name" value="RnlA/LsoA-toxin_DBD"/>
</dbReference>
<comment type="similarity">
    <text evidence="2">Belongs to the RNase H family.</text>
</comment>
<evidence type="ECO:0000259" key="8">
    <source>
        <dbReference type="PROSITE" id="PS50879"/>
    </source>
</evidence>
<keyword evidence="6" id="KW-0255">Endonuclease</keyword>
<evidence type="ECO:0000256" key="4">
    <source>
        <dbReference type="ARBA" id="ARBA00022722"/>
    </source>
</evidence>
<comment type="catalytic activity">
    <reaction evidence="1">
        <text>Endonucleolytic cleavage to 5'-phosphomonoester.</text>
        <dbReference type="EC" id="3.1.26.4"/>
    </reaction>
</comment>
<evidence type="ECO:0000256" key="1">
    <source>
        <dbReference type="ARBA" id="ARBA00000077"/>
    </source>
</evidence>
<keyword evidence="7 10" id="KW-0378">Hydrolase</keyword>
<dbReference type="Gene3D" id="6.10.250.2650">
    <property type="match status" value="1"/>
</dbReference>
<dbReference type="Pfam" id="PF19034">
    <property type="entry name" value="RnlA-toxin_DBD"/>
    <property type="match status" value="1"/>
</dbReference>
<feature type="domain" description="RNase H type-1" evidence="8">
    <location>
        <begin position="73"/>
        <end position="212"/>
    </location>
</feature>
<evidence type="ECO:0000256" key="7">
    <source>
        <dbReference type="ARBA" id="ARBA00022801"/>
    </source>
</evidence>
<dbReference type="RefSeq" id="WP_254006350.1">
    <property type="nucleotide sequence ID" value="NZ_OW659477.1"/>
</dbReference>